<dbReference type="EMBL" id="VTTN01000059">
    <property type="protein sequence ID" value="KAA0584303.1"/>
    <property type="molecule type" value="Genomic_DNA"/>
</dbReference>
<evidence type="ECO:0000259" key="1">
    <source>
        <dbReference type="Pfam" id="PF01548"/>
    </source>
</evidence>
<dbReference type="PANTHER" id="PTHR33055">
    <property type="entry name" value="TRANSPOSASE FOR INSERTION SEQUENCE ELEMENT IS1111A"/>
    <property type="match status" value="1"/>
</dbReference>
<dbReference type="GO" id="GO:0003677">
    <property type="term" value="F:DNA binding"/>
    <property type="evidence" value="ECO:0007669"/>
    <property type="project" value="InterPro"/>
</dbReference>
<evidence type="ECO:0000313" key="4">
    <source>
        <dbReference type="Proteomes" id="UP000324927"/>
    </source>
</evidence>
<protein>
    <submittedName>
        <fullName evidence="3">IS110 family transposase</fullName>
    </submittedName>
</protein>
<gene>
    <name evidence="3" type="ORF">FZ942_35670</name>
</gene>
<evidence type="ECO:0000259" key="2">
    <source>
        <dbReference type="Pfam" id="PF02371"/>
    </source>
</evidence>
<name>A0A5A9FQ68_AZOLI</name>
<dbReference type="OrthoDB" id="8261795at2"/>
<reference evidence="3 4" key="1">
    <citation type="submission" date="2019-08" db="EMBL/GenBank/DDBJ databases">
        <authorList>
            <person name="Grouzdev D."/>
            <person name="Tikhonova E."/>
            <person name="Kravchenko I."/>
        </authorList>
    </citation>
    <scope>NUCLEOTIDE SEQUENCE [LARGE SCALE GENOMIC DNA]</scope>
    <source>
        <strain evidence="3 4">59b</strain>
    </source>
</reference>
<feature type="domain" description="Transposase IS110-like N-terminal" evidence="1">
    <location>
        <begin position="24"/>
        <end position="146"/>
    </location>
</feature>
<dbReference type="InterPro" id="IPR002525">
    <property type="entry name" value="Transp_IS110-like_N"/>
</dbReference>
<dbReference type="GO" id="GO:0004803">
    <property type="term" value="F:transposase activity"/>
    <property type="evidence" value="ECO:0007669"/>
    <property type="project" value="InterPro"/>
</dbReference>
<organism evidence="3 4">
    <name type="scientific">Azospirillum lipoferum</name>
    <dbReference type="NCBI Taxonomy" id="193"/>
    <lineage>
        <taxon>Bacteria</taxon>
        <taxon>Pseudomonadati</taxon>
        <taxon>Pseudomonadota</taxon>
        <taxon>Alphaproteobacteria</taxon>
        <taxon>Rhodospirillales</taxon>
        <taxon>Azospirillaceae</taxon>
        <taxon>Azospirillum</taxon>
    </lineage>
</organism>
<feature type="domain" description="Transposase IS116/IS110/IS902 C-terminal" evidence="2">
    <location>
        <begin position="188"/>
        <end position="269"/>
    </location>
</feature>
<dbReference type="PANTHER" id="PTHR33055:SF13">
    <property type="entry name" value="TRANSPOSASE"/>
    <property type="match status" value="1"/>
</dbReference>
<sequence length="311" mass="33776">MQELFIGVDVAKGWLDIHQPGAGARRIDNTPGAARSFAKACIKDGAWVIFEASGGYDRVLREALETANVPFSRVNPRQARDFARAMGVIGKTDRVDAWMLSELGARLRPAATEPLAAARRALQAQATRRRQLVAMRKQEATRLQQTADAEARADIRSLLVVLDRRIAKIEERMTALVAADPEMAVIDRRLRTIPGVGAVVAATLIAELPELGQLDRRRIASLVGLAPVARDSGKRSAPRAIAGGRPIVRTVLYIAALHASRWCQAFKEFRARLQTAGKPVKAALIATARKLLVTLNAMIATGTDYEPPEAA</sequence>
<proteinExistence type="predicted"/>
<keyword evidence="4" id="KW-1185">Reference proteome</keyword>
<dbReference type="InterPro" id="IPR003346">
    <property type="entry name" value="Transposase_20"/>
</dbReference>
<dbReference type="InterPro" id="IPR047650">
    <property type="entry name" value="Transpos_IS110"/>
</dbReference>
<accession>A0A5A9FQ68</accession>
<comment type="caution">
    <text evidence="3">The sequence shown here is derived from an EMBL/GenBank/DDBJ whole genome shotgun (WGS) entry which is preliminary data.</text>
</comment>
<dbReference type="Proteomes" id="UP000324927">
    <property type="component" value="Unassembled WGS sequence"/>
</dbReference>
<evidence type="ECO:0000313" key="3">
    <source>
        <dbReference type="EMBL" id="KAA0584303.1"/>
    </source>
</evidence>
<dbReference type="Pfam" id="PF01548">
    <property type="entry name" value="DEDD_Tnp_IS110"/>
    <property type="match status" value="1"/>
</dbReference>
<dbReference type="GO" id="GO:0006313">
    <property type="term" value="P:DNA transposition"/>
    <property type="evidence" value="ECO:0007669"/>
    <property type="project" value="InterPro"/>
</dbReference>
<dbReference type="AlphaFoldDB" id="A0A5A9FQ68"/>
<dbReference type="Pfam" id="PF02371">
    <property type="entry name" value="Transposase_20"/>
    <property type="match status" value="1"/>
</dbReference>